<dbReference type="AlphaFoldDB" id="A0A8B9HFY8"/>
<keyword evidence="6 7" id="KW-0067">ATP-binding</keyword>
<evidence type="ECO:0000256" key="7">
    <source>
        <dbReference type="PROSITE-ProRule" id="PRU10141"/>
    </source>
</evidence>
<evidence type="ECO:0000256" key="4">
    <source>
        <dbReference type="ARBA" id="ARBA00022741"/>
    </source>
</evidence>
<dbReference type="Ensembl" id="ENSAMXT00005013120.1">
    <property type="protein sequence ID" value="ENSAMXP00005011811.1"/>
    <property type="gene ID" value="ENSAMXG00005006433.1"/>
</dbReference>
<dbReference type="GO" id="GO:0005524">
    <property type="term" value="F:ATP binding"/>
    <property type="evidence" value="ECO:0007669"/>
    <property type="project" value="UniProtKB-UniRule"/>
</dbReference>
<dbReference type="PANTHER" id="PTHR24349">
    <property type="entry name" value="SERINE/THREONINE-PROTEIN KINASE"/>
    <property type="match status" value="1"/>
</dbReference>
<dbReference type="Proteomes" id="UP000694621">
    <property type="component" value="Unplaced"/>
</dbReference>
<accession>A0A8B9HFY8</accession>
<keyword evidence="2" id="KW-0723">Serine/threonine-protein kinase</keyword>
<dbReference type="GO" id="GO:0004674">
    <property type="term" value="F:protein serine/threonine kinase activity"/>
    <property type="evidence" value="ECO:0007669"/>
    <property type="project" value="UniProtKB-KW"/>
</dbReference>
<comment type="similarity">
    <text evidence="1">Belongs to the protein kinase superfamily. CAMK Ser/Thr protein kinase family.</text>
</comment>
<dbReference type="InterPro" id="IPR017441">
    <property type="entry name" value="Protein_kinase_ATP_BS"/>
</dbReference>
<evidence type="ECO:0000313" key="9">
    <source>
        <dbReference type="Proteomes" id="UP000694621"/>
    </source>
</evidence>
<dbReference type="InterPro" id="IPR050205">
    <property type="entry name" value="CDPK_Ser/Thr_kinases"/>
</dbReference>
<evidence type="ECO:0008006" key="10">
    <source>
        <dbReference type="Google" id="ProtNLM"/>
    </source>
</evidence>
<dbReference type="Gene3D" id="3.30.200.20">
    <property type="entry name" value="Phosphorylase Kinase, domain 1"/>
    <property type="match status" value="1"/>
</dbReference>
<name>A0A8B9HFY8_ASTMX</name>
<reference evidence="8" key="1">
    <citation type="submission" date="2025-08" db="UniProtKB">
        <authorList>
            <consortium name="Ensembl"/>
        </authorList>
    </citation>
    <scope>IDENTIFICATION</scope>
</reference>
<evidence type="ECO:0000256" key="5">
    <source>
        <dbReference type="ARBA" id="ARBA00022777"/>
    </source>
</evidence>
<dbReference type="InterPro" id="IPR011009">
    <property type="entry name" value="Kinase-like_dom_sf"/>
</dbReference>
<feature type="binding site" evidence="7">
    <location>
        <position position="117"/>
    </location>
    <ligand>
        <name>ATP</name>
        <dbReference type="ChEBI" id="CHEBI:30616"/>
    </ligand>
</feature>
<keyword evidence="3" id="KW-0808">Transferase</keyword>
<evidence type="ECO:0000256" key="1">
    <source>
        <dbReference type="ARBA" id="ARBA00006692"/>
    </source>
</evidence>
<evidence type="ECO:0000256" key="2">
    <source>
        <dbReference type="ARBA" id="ARBA00022527"/>
    </source>
</evidence>
<proteinExistence type="inferred from homology"/>
<evidence type="ECO:0000256" key="6">
    <source>
        <dbReference type="ARBA" id="ARBA00022840"/>
    </source>
</evidence>
<sequence length="173" mass="19581">MCDSLSVYQCWAEVSDTGQVDFKLVQLFLLVVFAACTAPEPQTSALLSLLDMPSSKPIDIPDAKKRNKKKKRCRATDSFTGRFEDVYRLQDEVLGEGAYAVVQTCINLITHKEYAVKIIEKRPGHSRSRVFREVEMLYQCQGHRYATCSTHFSSAGLKVKVGRELSQRRALKT</sequence>
<dbReference type="PROSITE" id="PS00107">
    <property type="entry name" value="PROTEIN_KINASE_ATP"/>
    <property type="match status" value="1"/>
</dbReference>
<keyword evidence="4 7" id="KW-0547">Nucleotide-binding</keyword>
<protein>
    <recommendedName>
        <fullName evidence="10">Protein kinase domain-containing protein</fullName>
    </recommendedName>
</protein>
<evidence type="ECO:0000313" key="8">
    <source>
        <dbReference type="Ensembl" id="ENSAMXP00005011811.1"/>
    </source>
</evidence>
<dbReference type="FunFam" id="3.30.200.20:FF:000093">
    <property type="entry name" value="Putative map kinase-interacting serine/threonine-protein kinase 1"/>
    <property type="match status" value="1"/>
</dbReference>
<dbReference type="SUPFAM" id="SSF56112">
    <property type="entry name" value="Protein kinase-like (PK-like)"/>
    <property type="match status" value="1"/>
</dbReference>
<organism evidence="8 9">
    <name type="scientific">Astyanax mexicanus</name>
    <name type="common">Blind cave fish</name>
    <name type="synonym">Astyanax fasciatus mexicanus</name>
    <dbReference type="NCBI Taxonomy" id="7994"/>
    <lineage>
        <taxon>Eukaryota</taxon>
        <taxon>Metazoa</taxon>
        <taxon>Chordata</taxon>
        <taxon>Craniata</taxon>
        <taxon>Vertebrata</taxon>
        <taxon>Euteleostomi</taxon>
        <taxon>Actinopterygii</taxon>
        <taxon>Neopterygii</taxon>
        <taxon>Teleostei</taxon>
        <taxon>Ostariophysi</taxon>
        <taxon>Characiformes</taxon>
        <taxon>Characoidei</taxon>
        <taxon>Acestrorhamphidae</taxon>
        <taxon>Acestrorhamphinae</taxon>
        <taxon>Astyanax</taxon>
    </lineage>
</organism>
<keyword evidence="5" id="KW-0418">Kinase</keyword>
<evidence type="ECO:0000256" key="3">
    <source>
        <dbReference type="ARBA" id="ARBA00022679"/>
    </source>
</evidence>